<name>A0AAW9QQG8_9CHRO</name>
<dbReference type="Proteomes" id="UP001328733">
    <property type="component" value="Unassembled WGS sequence"/>
</dbReference>
<sequence length="126" mass="14528">MTTMEMTLTEHGKNRSKEPRRSFAVTLDRLEYLIARGLVTWDSVKNDALVPDPDALVDRLSREREKFERLEITGFMTSGRFVIEGVRIQAKNAFPECIYGLSRELLSSKQPSEFTFKNNALSIRWA</sequence>
<accession>A0AAW9QQG8</accession>
<gene>
    <name evidence="1" type="ORF">V0288_01050</name>
</gene>
<dbReference type="EMBL" id="JBAFSM010000001">
    <property type="protein sequence ID" value="MEG3435693.1"/>
    <property type="molecule type" value="Genomic_DNA"/>
</dbReference>
<reference evidence="1 2" key="1">
    <citation type="submission" date="2024-01" db="EMBL/GenBank/DDBJ databases">
        <title>Genomic insights into the taxonomy and metabolism of the cyanobacterium Pannus brasiliensis CCIBt3594.</title>
        <authorList>
            <person name="Machado M."/>
            <person name="Botero N.B."/>
            <person name="Andreote A.P.D."/>
            <person name="Feitosa A.M.T."/>
            <person name="Popin R."/>
            <person name="Sivonen K."/>
            <person name="Fiore M.F."/>
        </authorList>
    </citation>
    <scope>NUCLEOTIDE SEQUENCE [LARGE SCALE GENOMIC DNA]</scope>
    <source>
        <strain evidence="1 2">CCIBt3594</strain>
    </source>
</reference>
<proteinExistence type="predicted"/>
<dbReference type="AlphaFoldDB" id="A0AAW9QQG8"/>
<organism evidence="1 2">
    <name type="scientific">Pannus brasiliensis CCIBt3594</name>
    <dbReference type="NCBI Taxonomy" id="1427578"/>
    <lineage>
        <taxon>Bacteria</taxon>
        <taxon>Bacillati</taxon>
        <taxon>Cyanobacteriota</taxon>
        <taxon>Cyanophyceae</taxon>
        <taxon>Oscillatoriophycideae</taxon>
        <taxon>Chroococcales</taxon>
        <taxon>Microcystaceae</taxon>
        <taxon>Pannus</taxon>
    </lineage>
</organism>
<dbReference type="RefSeq" id="WP_332863139.1">
    <property type="nucleotide sequence ID" value="NZ_JBAFSM010000001.1"/>
</dbReference>
<keyword evidence="2" id="KW-1185">Reference proteome</keyword>
<protein>
    <submittedName>
        <fullName evidence="1">Uncharacterized protein</fullName>
    </submittedName>
</protein>
<evidence type="ECO:0000313" key="1">
    <source>
        <dbReference type="EMBL" id="MEG3435693.1"/>
    </source>
</evidence>
<evidence type="ECO:0000313" key="2">
    <source>
        <dbReference type="Proteomes" id="UP001328733"/>
    </source>
</evidence>
<comment type="caution">
    <text evidence="1">The sequence shown here is derived from an EMBL/GenBank/DDBJ whole genome shotgun (WGS) entry which is preliminary data.</text>
</comment>